<feature type="domain" description="AAA+ ATPase At3g28540-like C-terminal" evidence="3">
    <location>
        <begin position="183"/>
        <end position="245"/>
    </location>
</feature>
<keyword evidence="1" id="KW-0378">Hydrolase</keyword>
<evidence type="ECO:0000259" key="3">
    <source>
        <dbReference type="Pfam" id="PF25568"/>
    </source>
</evidence>
<comment type="caution">
    <text evidence="4">The sequence shown here is derived from an EMBL/GenBank/DDBJ whole genome shotgun (WGS) entry which is preliminary data.</text>
</comment>
<evidence type="ECO:0000313" key="4">
    <source>
        <dbReference type="EMBL" id="KAG6756389.1"/>
    </source>
</evidence>
<organism evidence="4 5">
    <name type="scientific">Populus tomentosa</name>
    <name type="common">Chinese white poplar</name>
    <dbReference type="NCBI Taxonomy" id="118781"/>
    <lineage>
        <taxon>Eukaryota</taxon>
        <taxon>Viridiplantae</taxon>
        <taxon>Streptophyta</taxon>
        <taxon>Embryophyta</taxon>
        <taxon>Tracheophyta</taxon>
        <taxon>Spermatophyta</taxon>
        <taxon>Magnoliopsida</taxon>
        <taxon>eudicotyledons</taxon>
        <taxon>Gunneridae</taxon>
        <taxon>Pentapetalae</taxon>
        <taxon>rosids</taxon>
        <taxon>fabids</taxon>
        <taxon>Malpighiales</taxon>
        <taxon>Salicaceae</taxon>
        <taxon>Saliceae</taxon>
        <taxon>Populus</taxon>
    </lineage>
</organism>
<dbReference type="Pfam" id="PF14363">
    <property type="entry name" value="AAA_assoc"/>
    <property type="match status" value="1"/>
</dbReference>
<evidence type="ECO:0000259" key="2">
    <source>
        <dbReference type="Pfam" id="PF14363"/>
    </source>
</evidence>
<reference evidence="4" key="1">
    <citation type="journal article" date="2020" name="bioRxiv">
        <title>Hybrid origin of Populus tomentosa Carr. identified through genome sequencing and phylogenomic analysis.</title>
        <authorList>
            <person name="An X."/>
            <person name="Gao K."/>
            <person name="Chen Z."/>
            <person name="Li J."/>
            <person name="Yang X."/>
            <person name="Yang X."/>
            <person name="Zhou J."/>
            <person name="Guo T."/>
            <person name="Zhao T."/>
            <person name="Huang S."/>
            <person name="Miao D."/>
            <person name="Khan W.U."/>
            <person name="Rao P."/>
            <person name="Ye M."/>
            <person name="Lei B."/>
            <person name="Liao W."/>
            <person name="Wang J."/>
            <person name="Ji L."/>
            <person name="Li Y."/>
            <person name="Guo B."/>
            <person name="Mustafa N.S."/>
            <person name="Li S."/>
            <person name="Yun Q."/>
            <person name="Keller S.R."/>
            <person name="Mao J."/>
            <person name="Zhang R."/>
            <person name="Strauss S.H."/>
        </authorList>
    </citation>
    <scope>NUCLEOTIDE SEQUENCE</scope>
    <source>
        <strain evidence="4">GM15</strain>
        <tissue evidence="4">Leaf</tissue>
    </source>
</reference>
<dbReference type="OrthoDB" id="839431at2759"/>
<dbReference type="GO" id="GO:0016787">
    <property type="term" value="F:hydrolase activity"/>
    <property type="evidence" value="ECO:0007669"/>
    <property type="project" value="UniProtKB-KW"/>
</dbReference>
<evidence type="ECO:0008006" key="6">
    <source>
        <dbReference type="Google" id="ProtNLM"/>
    </source>
</evidence>
<accession>A0A8X7YSD2</accession>
<dbReference type="InterPro" id="IPR025753">
    <property type="entry name" value="AAA_N_dom"/>
</dbReference>
<dbReference type="AlphaFoldDB" id="A0A8X7YSD2"/>
<gene>
    <name evidence="4" type="ORF">POTOM_039817</name>
</gene>
<proteinExistence type="predicted"/>
<sequence length="254" mass="29366">MLSFLKSQDTSKVFTMLASVAASAILVRTIYEAVDTYLVNEVSSSVSRLEVRKDEDMKRLVTNLEINEEIVDIFKNVEARWRLILKHEMLDQGRHAKYMKSYELTFNKKHEQMVLNSYLPYIMERGKAIREESKVKVSDILEELRLCAGDGQIIVFTTNHIDMLDLELLTLDLMNMHIHMPYCTTSAFNQIAFNHFNISYHILFEEIEGLIKKVEVTLAEVSGELLKSNDAEVSLQGLIKFLHNKIVEYDKLKA</sequence>
<dbReference type="InterPro" id="IPR050747">
    <property type="entry name" value="Mitochondrial_chaperone_BCS1"/>
</dbReference>
<protein>
    <recommendedName>
        <fullName evidence="6">ATPase AAA-type core domain-containing protein</fullName>
    </recommendedName>
</protein>
<evidence type="ECO:0000256" key="1">
    <source>
        <dbReference type="ARBA" id="ARBA00022801"/>
    </source>
</evidence>
<dbReference type="Proteomes" id="UP000886885">
    <property type="component" value="Chromosome 11A"/>
</dbReference>
<keyword evidence="5" id="KW-1185">Reference proteome</keyword>
<dbReference type="EMBL" id="JAAWWB010000021">
    <property type="protein sequence ID" value="KAG6756389.1"/>
    <property type="molecule type" value="Genomic_DNA"/>
</dbReference>
<dbReference type="PANTHER" id="PTHR23070">
    <property type="entry name" value="BCS1 AAA-TYPE ATPASE"/>
    <property type="match status" value="1"/>
</dbReference>
<dbReference type="InterPro" id="IPR058017">
    <property type="entry name" value="At3g28540-like_C"/>
</dbReference>
<dbReference type="Pfam" id="PF25568">
    <property type="entry name" value="AAA_lid_At3g28540"/>
    <property type="match status" value="1"/>
</dbReference>
<feature type="domain" description="AAA-type ATPase N-terminal" evidence="2">
    <location>
        <begin position="29"/>
        <end position="83"/>
    </location>
</feature>
<evidence type="ECO:0000313" key="5">
    <source>
        <dbReference type="Proteomes" id="UP000886885"/>
    </source>
</evidence>
<name>A0A8X7YSD2_POPTO</name>